<evidence type="ECO:0000313" key="6">
    <source>
        <dbReference type="Proteomes" id="UP000830835"/>
    </source>
</evidence>
<evidence type="ECO:0000313" key="5">
    <source>
        <dbReference type="EMBL" id="MCJ2543221.1"/>
    </source>
</evidence>
<evidence type="ECO:0000256" key="3">
    <source>
        <dbReference type="ARBA" id="ARBA00022729"/>
    </source>
</evidence>
<keyword evidence="2" id="KW-0410">Iron transport</keyword>
<dbReference type="PANTHER" id="PTHR30006:SF15">
    <property type="entry name" value="IRON-UTILIZATION PERIPLASMIC PROTEIN"/>
    <property type="match status" value="1"/>
</dbReference>
<protein>
    <submittedName>
        <fullName evidence="5">Fe(3+) ABC transporter substrate-binding protein</fullName>
    </submittedName>
</protein>
<dbReference type="Gene3D" id="3.40.190.10">
    <property type="entry name" value="Periplasmic binding protein-like II"/>
    <property type="match status" value="2"/>
</dbReference>
<evidence type="ECO:0000256" key="1">
    <source>
        <dbReference type="ARBA" id="ARBA00008520"/>
    </source>
</evidence>
<name>A0ABT0CBU6_THEVL</name>
<keyword evidence="2" id="KW-0813">Transport</keyword>
<dbReference type="PIRSF" id="PIRSF002825">
    <property type="entry name" value="CfbpA"/>
    <property type="match status" value="1"/>
</dbReference>
<dbReference type="InterPro" id="IPR006311">
    <property type="entry name" value="TAT_signal"/>
</dbReference>
<comment type="similarity">
    <text evidence="1">Belongs to the bacterial solute-binding protein 1 family.</text>
</comment>
<comment type="caution">
    <text evidence="5">The sequence shown here is derived from an EMBL/GenBank/DDBJ whole genome shotgun (WGS) entry which is preliminary data.</text>
</comment>
<dbReference type="CDD" id="cd13542">
    <property type="entry name" value="PBP2_FutA1_ilke"/>
    <property type="match status" value="1"/>
</dbReference>
<evidence type="ECO:0000256" key="2">
    <source>
        <dbReference type="ARBA" id="ARBA00022496"/>
    </source>
</evidence>
<proteinExistence type="inferred from homology"/>
<feature type="chain" id="PRO_5045601847" evidence="4">
    <location>
        <begin position="21"/>
        <end position="348"/>
    </location>
</feature>
<keyword evidence="6" id="KW-1185">Reference proteome</keyword>
<gene>
    <name evidence="5" type="ORF">JX360_09925</name>
</gene>
<organism evidence="5 6">
    <name type="scientific">Thermostichus vulcanus str. 'Rupite'</name>
    <dbReference type="NCBI Taxonomy" id="2813851"/>
    <lineage>
        <taxon>Bacteria</taxon>
        <taxon>Bacillati</taxon>
        <taxon>Cyanobacteriota</taxon>
        <taxon>Cyanophyceae</taxon>
        <taxon>Thermostichales</taxon>
        <taxon>Thermostichaceae</taxon>
        <taxon>Thermostichus</taxon>
    </lineage>
</organism>
<dbReference type="InterPro" id="IPR026045">
    <property type="entry name" value="Ferric-bd"/>
</dbReference>
<dbReference type="SUPFAM" id="SSF53850">
    <property type="entry name" value="Periplasmic binding protein-like II"/>
    <property type="match status" value="1"/>
</dbReference>
<sequence length="348" mass="38093">MRLSRRQFVSGASLGSVALAAGSFLRPAHGANQEVNLYTSRHYGTDEELYDLFKEKTGITVNWVQGNADEITQRIRSEGANSPADIFMTVDIARLWRAQNEGLFQPIESQVLSNNIPESLRDPEGHWFGLTKRARVIMYNKDRVDPSELSTYEDLADPKWRGKVLTRSSSNVYSQSLTASIILANGIPETEEWARGLVANFARPPEGGDTDQIKAVAAGVGDVALANTYYLPRLIKSDNPEDRAVAEKIGVFFPNQEDRGTHVNVSGAGILKTAPNKEAAIQFLEFLSGPEAQAIFAQSNNEYPVLPGAEIDSVVASFGSFKEDTLNAASIGRVTPDALMVMDRAGWK</sequence>
<keyword evidence="2" id="KW-0406">Ion transport</keyword>
<keyword evidence="2" id="KW-0408">Iron</keyword>
<dbReference type="PROSITE" id="PS51318">
    <property type="entry name" value="TAT"/>
    <property type="match status" value="1"/>
</dbReference>
<keyword evidence="3 4" id="KW-0732">Signal</keyword>
<reference evidence="5" key="1">
    <citation type="submission" date="2021-02" db="EMBL/GenBank/DDBJ databases">
        <title>The CRISPR/cas machinery reduction and long-range gene transfer in the hot spring cyanobacterium Synechococcus.</title>
        <authorList>
            <person name="Dvorak P."/>
            <person name="Jahodarova E."/>
            <person name="Hasler P."/>
            <person name="Poulickova A."/>
        </authorList>
    </citation>
    <scope>NUCLEOTIDE SEQUENCE</scope>
    <source>
        <strain evidence="5">Rupite</strain>
    </source>
</reference>
<dbReference type="Proteomes" id="UP000830835">
    <property type="component" value="Unassembled WGS sequence"/>
</dbReference>
<dbReference type="EMBL" id="JAFIRA010000023">
    <property type="protein sequence ID" value="MCJ2543221.1"/>
    <property type="molecule type" value="Genomic_DNA"/>
</dbReference>
<dbReference type="InterPro" id="IPR006059">
    <property type="entry name" value="SBP"/>
</dbReference>
<dbReference type="PANTHER" id="PTHR30006">
    <property type="entry name" value="THIAMINE-BINDING PERIPLASMIC PROTEIN-RELATED"/>
    <property type="match status" value="1"/>
</dbReference>
<accession>A0ABT0CBU6</accession>
<dbReference type="Pfam" id="PF13416">
    <property type="entry name" value="SBP_bac_8"/>
    <property type="match status" value="1"/>
</dbReference>
<feature type="signal peptide" evidence="4">
    <location>
        <begin position="1"/>
        <end position="20"/>
    </location>
</feature>
<evidence type="ECO:0000256" key="4">
    <source>
        <dbReference type="SAM" id="SignalP"/>
    </source>
</evidence>
<dbReference type="RefSeq" id="WP_279611407.1">
    <property type="nucleotide sequence ID" value="NZ_JAFIRA010000023.1"/>
</dbReference>